<comment type="caution">
    <text evidence="2">The sequence shown here is derived from an EMBL/GenBank/DDBJ whole genome shotgun (WGS) entry which is preliminary data.</text>
</comment>
<feature type="domain" description="SCP" evidence="1">
    <location>
        <begin position="2"/>
        <end position="150"/>
    </location>
</feature>
<dbReference type="OrthoDB" id="337038at2759"/>
<name>A0A8J2L9P5_9HEXA</name>
<feature type="non-terminal residue" evidence="2">
    <location>
        <position position="1"/>
    </location>
</feature>
<reference evidence="2" key="1">
    <citation type="submission" date="2021-06" db="EMBL/GenBank/DDBJ databases">
        <authorList>
            <person name="Hodson N. C."/>
            <person name="Mongue J. A."/>
            <person name="Jaron S. K."/>
        </authorList>
    </citation>
    <scope>NUCLEOTIDE SEQUENCE</scope>
</reference>
<dbReference type="InterPro" id="IPR014044">
    <property type="entry name" value="CAP_dom"/>
</dbReference>
<sequence>DLVSKHILDGVRLTHQVGPIAFSDTLKTIALACANYHALAATPVTDPGLEAQCPQAKAAGAYELLDSYLISDPWQSPSNMYRSALWTWFEVESSKIDYSGIYDDKFEHACQMVWKSTTQFACGISTRTSPAPNPAFYISCIFNPPGNVAADFKANCLPDDI</sequence>
<dbReference type="Proteomes" id="UP000708208">
    <property type="component" value="Unassembled WGS sequence"/>
</dbReference>
<keyword evidence="3" id="KW-1185">Reference proteome</keyword>
<evidence type="ECO:0000259" key="1">
    <source>
        <dbReference type="SMART" id="SM00198"/>
    </source>
</evidence>
<dbReference type="SMART" id="SM00198">
    <property type="entry name" value="SCP"/>
    <property type="match status" value="1"/>
</dbReference>
<dbReference type="EMBL" id="CAJVCH010421253">
    <property type="protein sequence ID" value="CAG7818448.1"/>
    <property type="molecule type" value="Genomic_DNA"/>
</dbReference>
<protein>
    <recommendedName>
        <fullName evidence="1">SCP domain-containing protein</fullName>
    </recommendedName>
</protein>
<proteinExistence type="predicted"/>
<evidence type="ECO:0000313" key="2">
    <source>
        <dbReference type="EMBL" id="CAG7818448.1"/>
    </source>
</evidence>
<evidence type="ECO:0000313" key="3">
    <source>
        <dbReference type="Proteomes" id="UP000708208"/>
    </source>
</evidence>
<gene>
    <name evidence="2" type="ORF">AFUS01_LOCUS28954</name>
</gene>
<dbReference type="AlphaFoldDB" id="A0A8J2L9P5"/>
<organism evidence="2 3">
    <name type="scientific">Allacma fusca</name>
    <dbReference type="NCBI Taxonomy" id="39272"/>
    <lineage>
        <taxon>Eukaryota</taxon>
        <taxon>Metazoa</taxon>
        <taxon>Ecdysozoa</taxon>
        <taxon>Arthropoda</taxon>
        <taxon>Hexapoda</taxon>
        <taxon>Collembola</taxon>
        <taxon>Symphypleona</taxon>
        <taxon>Sminthuridae</taxon>
        <taxon>Allacma</taxon>
    </lineage>
</organism>
<dbReference type="Pfam" id="PF00188">
    <property type="entry name" value="CAP"/>
    <property type="match status" value="1"/>
</dbReference>
<accession>A0A8J2L9P5</accession>